<keyword evidence="1" id="KW-1133">Transmembrane helix</keyword>
<accession>A0A1B9ABN5</accession>
<keyword evidence="1" id="KW-0812">Transmembrane</keyword>
<name>A0A1B9ABN5_9BACI</name>
<feature type="transmembrane region" description="Helical" evidence="1">
    <location>
        <begin position="12"/>
        <end position="30"/>
    </location>
</feature>
<evidence type="ECO:0000313" key="2">
    <source>
        <dbReference type="EMBL" id="OCA81239.1"/>
    </source>
</evidence>
<dbReference type="EMBL" id="MAYT01000031">
    <property type="protein sequence ID" value="OCA81239.1"/>
    <property type="molecule type" value="Genomic_DNA"/>
</dbReference>
<protein>
    <submittedName>
        <fullName evidence="2">Uncharacterized protein</fullName>
    </submittedName>
</protein>
<feature type="transmembrane region" description="Helical" evidence="1">
    <location>
        <begin position="99"/>
        <end position="117"/>
    </location>
</feature>
<sequence length="133" mass="15319">MKIREFIVNPYILAVLGVWFFTSFVIIFYIDWTFAGVSLLGTVCFFFYISAVYRFILYKGVPWIERKEDDLFMSLWYAWPVYVLSSLTIFLLADELWAFAYAAGGAAGILLGEFRHAGLAEKGERKQIEAQAQ</sequence>
<organism evidence="2 3">
    <name type="scientific">Pseudobacillus wudalianchiensis</name>
    <dbReference type="NCBI Taxonomy" id="1743143"/>
    <lineage>
        <taxon>Bacteria</taxon>
        <taxon>Bacillati</taxon>
        <taxon>Bacillota</taxon>
        <taxon>Bacilli</taxon>
        <taxon>Bacillales</taxon>
        <taxon>Bacillaceae</taxon>
        <taxon>Pseudobacillus</taxon>
    </lineage>
</organism>
<evidence type="ECO:0000313" key="3">
    <source>
        <dbReference type="Proteomes" id="UP000092578"/>
    </source>
</evidence>
<evidence type="ECO:0000256" key="1">
    <source>
        <dbReference type="SAM" id="Phobius"/>
    </source>
</evidence>
<keyword evidence="3" id="KW-1185">Reference proteome</keyword>
<comment type="caution">
    <text evidence="2">The sequence shown here is derived from an EMBL/GenBank/DDBJ whole genome shotgun (WGS) entry which is preliminary data.</text>
</comment>
<feature type="transmembrane region" description="Helical" evidence="1">
    <location>
        <begin position="36"/>
        <end position="56"/>
    </location>
</feature>
<feature type="transmembrane region" description="Helical" evidence="1">
    <location>
        <begin position="76"/>
        <end position="93"/>
    </location>
</feature>
<reference evidence="3" key="1">
    <citation type="submission" date="2016-05" db="EMBL/GenBank/DDBJ databases">
        <authorList>
            <person name="Liu B."/>
            <person name="Wang J."/>
            <person name="Zhu Y."/>
            <person name="Liu G."/>
            <person name="Chen Q."/>
            <person name="Chen Z."/>
            <person name="Lan J."/>
            <person name="Che J."/>
            <person name="Ge C."/>
            <person name="Shi H."/>
            <person name="Pan Z."/>
            <person name="Liu X."/>
        </authorList>
    </citation>
    <scope>NUCLEOTIDE SEQUENCE [LARGE SCALE GENOMIC DNA]</scope>
    <source>
        <strain evidence="3">FJAT-27215</strain>
    </source>
</reference>
<gene>
    <name evidence="2" type="ORF">A8F95_15865</name>
</gene>
<dbReference type="RefSeq" id="WP_065412065.1">
    <property type="nucleotide sequence ID" value="NZ_MAYT01000031.1"/>
</dbReference>
<dbReference type="AlphaFoldDB" id="A0A1B9ABN5"/>
<proteinExistence type="predicted"/>
<dbReference type="Proteomes" id="UP000092578">
    <property type="component" value="Unassembled WGS sequence"/>
</dbReference>
<keyword evidence="1" id="KW-0472">Membrane</keyword>